<feature type="coiled-coil region" evidence="1">
    <location>
        <begin position="42"/>
        <end position="112"/>
    </location>
</feature>
<dbReference type="RefSeq" id="WP_013564984.1">
    <property type="nucleotide sequence ID" value="NC_014962.1"/>
</dbReference>
<dbReference type="HOGENOM" id="CLU_131526_4_2_0"/>
<evidence type="ECO:0000313" key="3">
    <source>
        <dbReference type="Proteomes" id="UP000008631"/>
    </source>
</evidence>
<dbReference type="eggNOG" id="COG3937">
    <property type="taxonomic scope" value="Bacteria"/>
</dbReference>
<organism evidence="2 3">
    <name type="scientific">Isosphaera pallida (strain ATCC 43644 / DSM 9630 / IS1B)</name>
    <dbReference type="NCBI Taxonomy" id="575540"/>
    <lineage>
        <taxon>Bacteria</taxon>
        <taxon>Pseudomonadati</taxon>
        <taxon>Planctomycetota</taxon>
        <taxon>Planctomycetia</taxon>
        <taxon>Isosphaerales</taxon>
        <taxon>Isosphaeraceae</taxon>
        <taxon>Isosphaera</taxon>
    </lineage>
</organism>
<dbReference type="STRING" id="575540.Isop_2116"/>
<reference key="1">
    <citation type="submission" date="2010-11" db="EMBL/GenBank/DDBJ databases">
        <title>The complete sequence of chromosome of Isophaera pallida ATCC 43644.</title>
        <authorList>
            <consortium name="US DOE Joint Genome Institute (JGI-PGF)"/>
            <person name="Lucas S."/>
            <person name="Copeland A."/>
            <person name="Lapidus A."/>
            <person name="Bruce D."/>
            <person name="Goodwin L."/>
            <person name="Pitluck S."/>
            <person name="Kyrpides N."/>
            <person name="Mavromatis K."/>
            <person name="Pagani I."/>
            <person name="Ivanova N."/>
            <person name="Saunders E."/>
            <person name="Brettin T."/>
            <person name="Detter J.C."/>
            <person name="Han C."/>
            <person name="Tapia R."/>
            <person name="Land M."/>
            <person name="Hauser L."/>
            <person name="Markowitz V."/>
            <person name="Cheng J.-F."/>
            <person name="Hugenholtz P."/>
            <person name="Woyke T."/>
            <person name="Wu D."/>
            <person name="Eisen J.A."/>
        </authorList>
    </citation>
    <scope>NUCLEOTIDE SEQUENCE</scope>
    <source>
        <strain>ATCC 43644</strain>
    </source>
</reference>
<dbReference type="AlphaFoldDB" id="E8R495"/>
<keyword evidence="1" id="KW-0175">Coiled coil</keyword>
<gene>
    <name evidence="2" type="ordered locus">Isop_2116</name>
</gene>
<protein>
    <submittedName>
        <fullName evidence="2">Uncharacterized protein</fullName>
    </submittedName>
</protein>
<sequence length="118" mass="13208">MLDTMKKALYTGLGAAVLTKDKLEEMGREMIRQANLSEQEGRQFLDELNATAEQAKSDLEARIENTVETVLTRMNLATHHQVESLTQRMSALENANLRIDALLARVEALEARVNQPQG</sequence>
<dbReference type="InParanoid" id="E8R495"/>
<evidence type="ECO:0000256" key="1">
    <source>
        <dbReference type="SAM" id="Coils"/>
    </source>
</evidence>
<dbReference type="KEGG" id="ipa:Isop_2116"/>
<proteinExistence type="predicted"/>
<accession>E8R495</accession>
<dbReference type="OrthoDB" id="198919at2"/>
<reference evidence="2 3" key="2">
    <citation type="journal article" date="2011" name="Stand. Genomic Sci.">
        <title>Complete genome sequence of Isosphaera pallida type strain (IS1B).</title>
        <authorList>
            <consortium name="US DOE Joint Genome Institute (JGI-PGF)"/>
            <person name="Goker M."/>
            <person name="Cleland D."/>
            <person name="Saunders E."/>
            <person name="Lapidus A."/>
            <person name="Nolan M."/>
            <person name="Lucas S."/>
            <person name="Hammon N."/>
            <person name="Deshpande S."/>
            <person name="Cheng J.F."/>
            <person name="Tapia R."/>
            <person name="Han C."/>
            <person name="Goodwin L."/>
            <person name="Pitluck S."/>
            <person name="Liolios K."/>
            <person name="Pagani I."/>
            <person name="Ivanova N."/>
            <person name="Mavromatis K."/>
            <person name="Pati A."/>
            <person name="Chen A."/>
            <person name="Palaniappan K."/>
            <person name="Land M."/>
            <person name="Hauser L."/>
            <person name="Chang Y.J."/>
            <person name="Jeffries C.D."/>
            <person name="Detter J.C."/>
            <person name="Beck B."/>
            <person name="Woyke T."/>
            <person name="Bristow J."/>
            <person name="Eisen J.A."/>
            <person name="Markowitz V."/>
            <person name="Hugenholtz P."/>
            <person name="Kyrpides N.C."/>
            <person name="Klenk H.P."/>
        </authorList>
    </citation>
    <scope>NUCLEOTIDE SEQUENCE [LARGE SCALE GENOMIC DNA]</scope>
    <source>
        <strain evidence="3">ATCC 43644 / DSM 9630 / IS1B</strain>
    </source>
</reference>
<keyword evidence="3" id="KW-1185">Reference proteome</keyword>
<dbReference type="EMBL" id="CP002353">
    <property type="protein sequence ID" value="ADV62696.1"/>
    <property type="molecule type" value="Genomic_DNA"/>
</dbReference>
<evidence type="ECO:0000313" key="2">
    <source>
        <dbReference type="EMBL" id="ADV62696.1"/>
    </source>
</evidence>
<dbReference type="Proteomes" id="UP000008631">
    <property type="component" value="Chromosome"/>
</dbReference>
<name>E8R495_ISOPI</name>